<name>A0ABQ5ISE5_9ASTR</name>
<keyword evidence="3" id="KW-1185">Reference proteome</keyword>
<gene>
    <name evidence="2" type="ORF">Tco_1113003</name>
</gene>
<feature type="region of interest" description="Disordered" evidence="1">
    <location>
        <begin position="190"/>
        <end position="218"/>
    </location>
</feature>
<proteinExistence type="predicted"/>
<evidence type="ECO:0000256" key="1">
    <source>
        <dbReference type="SAM" id="MobiDB-lite"/>
    </source>
</evidence>
<comment type="caution">
    <text evidence="2">The sequence shown here is derived from an EMBL/GenBank/DDBJ whole genome shotgun (WGS) entry which is preliminary data.</text>
</comment>
<organism evidence="2 3">
    <name type="scientific">Tanacetum coccineum</name>
    <dbReference type="NCBI Taxonomy" id="301880"/>
    <lineage>
        <taxon>Eukaryota</taxon>
        <taxon>Viridiplantae</taxon>
        <taxon>Streptophyta</taxon>
        <taxon>Embryophyta</taxon>
        <taxon>Tracheophyta</taxon>
        <taxon>Spermatophyta</taxon>
        <taxon>Magnoliopsida</taxon>
        <taxon>eudicotyledons</taxon>
        <taxon>Gunneridae</taxon>
        <taxon>Pentapetalae</taxon>
        <taxon>asterids</taxon>
        <taxon>campanulids</taxon>
        <taxon>Asterales</taxon>
        <taxon>Asteraceae</taxon>
        <taxon>Asteroideae</taxon>
        <taxon>Anthemideae</taxon>
        <taxon>Anthemidinae</taxon>
        <taxon>Tanacetum</taxon>
    </lineage>
</organism>
<reference evidence="2" key="1">
    <citation type="journal article" date="2022" name="Int. J. Mol. Sci.">
        <title>Draft Genome of Tanacetum Coccineum: Genomic Comparison of Closely Related Tanacetum-Family Plants.</title>
        <authorList>
            <person name="Yamashiro T."/>
            <person name="Shiraishi A."/>
            <person name="Nakayama K."/>
            <person name="Satake H."/>
        </authorList>
    </citation>
    <scope>NUCLEOTIDE SEQUENCE</scope>
</reference>
<reference evidence="2" key="2">
    <citation type="submission" date="2022-01" db="EMBL/GenBank/DDBJ databases">
        <authorList>
            <person name="Yamashiro T."/>
            <person name="Shiraishi A."/>
            <person name="Satake H."/>
            <person name="Nakayama K."/>
        </authorList>
    </citation>
    <scope>NUCLEOTIDE SEQUENCE</scope>
</reference>
<dbReference type="EMBL" id="BQNB010021083">
    <property type="protein sequence ID" value="GJU02665.1"/>
    <property type="molecule type" value="Genomic_DNA"/>
</dbReference>
<accession>A0ABQ5ISE5</accession>
<protein>
    <submittedName>
        <fullName evidence="2">Uncharacterized protein</fullName>
    </submittedName>
</protein>
<dbReference type="Proteomes" id="UP001151760">
    <property type="component" value="Unassembled WGS sequence"/>
</dbReference>
<evidence type="ECO:0000313" key="3">
    <source>
        <dbReference type="Proteomes" id="UP001151760"/>
    </source>
</evidence>
<sequence>MAASAIAISSDSSDESVGSRPSRVILFGDIPTVIPSTSIVAPETSTIAPVISFAALVVEMTLVASPTGLCGLVPYSDSDFDSPDEIKVASRPSSSSEFPIAPVTVPLEIHRQLAWRRASPRSSDHHPSSSFSFSDSLPVHSLGLDAPNQAHFGSSTRDVSPRLGYPSRRAPRRSEAFHRWCAAPLSTLYPPTSSESSLGDSSERPLHSSSHFARPSRKRCRSLVDSVPSSTPIIGSLAPTHADLLLPRKRFRDSYSSEASKEEDTKIDPIETEVDMELGISDKDDVRDHVKIDPRDVKDDTEGYKADISVGDTVKVGIDLMSAPIVEEEIVEPAGEDSSYSFGTRDGIVRSFEDMLIDLDDDVRDFYHYMFEVRIDRIVGIETVQRRLEADQLIARGQRVSMIKRIDSLRLENLKVRAMLDIERDRVNSLRLHMSLSYEEFRQVQRDHDDTRGRLRRLKSYVERHLGFRP</sequence>
<evidence type="ECO:0000313" key="2">
    <source>
        <dbReference type="EMBL" id="GJU02665.1"/>
    </source>
</evidence>
<feature type="region of interest" description="Disordered" evidence="1">
    <location>
        <begin position="144"/>
        <end position="170"/>
    </location>
</feature>